<dbReference type="Gene3D" id="3.40.33.10">
    <property type="entry name" value="CAP"/>
    <property type="match status" value="1"/>
</dbReference>
<dbReference type="STRING" id="748449.Halha_1910"/>
<dbReference type="AlphaFoldDB" id="L0KA00"/>
<dbReference type="PATRIC" id="fig|748449.3.peg.1840"/>
<evidence type="ECO:0000313" key="4">
    <source>
        <dbReference type="Proteomes" id="UP000010880"/>
    </source>
</evidence>
<dbReference type="SUPFAM" id="SSF55797">
    <property type="entry name" value="PR-1-like"/>
    <property type="match status" value="1"/>
</dbReference>
<dbReference type="HOGENOM" id="CLU_048111_0_2_9"/>
<proteinExistence type="predicted"/>
<dbReference type="EMBL" id="CP003359">
    <property type="protein sequence ID" value="AGB41821.1"/>
    <property type="molecule type" value="Genomic_DNA"/>
</dbReference>
<dbReference type="InterPro" id="IPR036779">
    <property type="entry name" value="LysM_dom_sf"/>
</dbReference>
<dbReference type="InterPro" id="IPR014044">
    <property type="entry name" value="CAP_dom"/>
</dbReference>
<dbReference type="Pfam" id="PF00188">
    <property type="entry name" value="CAP"/>
    <property type="match status" value="1"/>
</dbReference>
<dbReference type="CDD" id="cd00118">
    <property type="entry name" value="LysM"/>
    <property type="match status" value="1"/>
</dbReference>
<dbReference type="OrthoDB" id="9783944at2"/>
<dbReference type="eggNOG" id="COG1388">
    <property type="taxonomic scope" value="Bacteria"/>
</dbReference>
<dbReference type="Pfam" id="PF01476">
    <property type="entry name" value="LysM"/>
    <property type="match status" value="1"/>
</dbReference>
<name>L0KA00_HALHC</name>
<keyword evidence="4" id="KW-1185">Reference proteome</keyword>
<dbReference type="SMART" id="SM00257">
    <property type="entry name" value="LysM"/>
    <property type="match status" value="1"/>
</dbReference>
<dbReference type="Proteomes" id="UP000010880">
    <property type="component" value="Chromosome"/>
</dbReference>
<dbReference type="PANTHER" id="PTHR31157:SF1">
    <property type="entry name" value="SCP DOMAIN-CONTAINING PROTEIN"/>
    <property type="match status" value="1"/>
</dbReference>
<accession>L0KA00</accession>
<dbReference type="eggNOG" id="COG2340">
    <property type="taxonomic scope" value="Bacteria"/>
</dbReference>
<evidence type="ECO:0000313" key="3">
    <source>
        <dbReference type="EMBL" id="AGB41821.1"/>
    </source>
</evidence>
<evidence type="ECO:0000259" key="2">
    <source>
        <dbReference type="PROSITE" id="PS51782"/>
    </source>
</evidence>
<dbReference type="InterPro" id="IPR018392">
    <property type="entry name" value="LysM"/>
</dbReference>
<feature type="domain" description="LysM" evidence="2">
    <location>
        <begin position="38"/>
        <end position="83"/>
    </location>
</feature>
<dbReference type="NCBIfam" id="TIGR02909">
    <property type="entry name" value="spore_YkwD"/>
    <property type="match status" value="1"/>
</dbReference>
<gene>
    <name evidence="3" type="ordered locus">Halha_1910</name>
</gene>
<dbReference type="SUPFAM" id="SSF54106">
    <property type="entry name" value="LysM domain"/>
    <property type="match status" value="1"/>
</dbReference>
<dbReference type="PANTHER" id="PTHR31157">
    <property type="entry name" value="SCP DOMAIN-CONTAINING PROTEIN"/>
    <property type="match status" value="1"/>
</dbReference>
<dbReference type="CDD" id="cd05379">
    <property type="entry name" value="CAP_bacterial"/>
    <property type="match status" value="1"/>
</dbReference>
<dbReference type="InterPro" id="IPR035940">
    <property type="entry name" value="CAP_sf"/>
</dbReference>
<evidence type="ECO:0000256" key="1">
    <source>
        <dbReference type="SAM" id="MobiDB-lite"/>
    </source>
</evidence>
<feature type="region of interest" description="Disordered" evidence="1">
    <location>
        <begin position="85"/>
        <end position="106"/>
    </location>
</feature>
<feature type="compositionally biased region" description="Basic and acidic residues" evidence="1">
    <location>
        <begin position="85"/>
        <end position="101"/>
    </location>
</feature>
<dbReference type="Gene3D" id="3.10.350.10">
    <property type="entry name" value="LysM domain"/>
    <property type="match status" value="1"/>
</dbReference>
<dbReference type="InterPro" id="IPR014258">
    <property type="entry name" value="CAP_domain_YkwD-like"/>
</dbReference>
<dbReference type="RefSeq" id="WP_015327537.1">
    <property type="nucleotide sequence ID" value="NC_019978.1"/>
</dbReference>
<reference evidence="4" key="1">
    <citation type="submission" date="2012-02" db="EMBL/GenBank/DDBJ databases">
        <title>The complete genome of Halobacteroides halobius DSM 5150.</title>
        <authorList>
            <person name="Lucas S."/>
            <person name="Copeland A."/>
            <person name="Lapidus A."/>
            <person name="Glavina del Rio T."/>
            <person name="Dalin E."/>
            <person name="Tice H."/>
            <person name="Bruce D."/>
            <person name="Goodwin L."/>
            <person name="Pitluck S."/>
            <person name="Peters L."/>
            <person name="Mikhailova N."/>
            <person name="Gu W."/>
            <person name="Kyrpides N."/>
            <person name="Mavromatis K."/>
            <person name="Ivanova N."/>
            <person name="Brettin T."/>
            <person name="Detter J.C."/>
            <person name="Han C."/>
            <person name="Larimer F."/>
            <person name="Land M."/>
            <person name="Hauser L."/>
            <person name="Markowitz V."/>
            <person name="Cheng J.-F."/>
            <person name="Hugenholtz P."/>
            <person name="Woyke T."/>
            <person name="Wu D."/>
            <person name="Tindall B."/>
            <person name="Pomrenke H."/>
            <person name="Brambilla E."/>
            <person name="Klenk H.-P."/>
            <person name="Eisen J.A."/>
        </authorList>
    </citation>
    <scope>NUCLEOTIDE SEQUENCE [LARGE SCALE GENOMIC DNA]</scope>
    <source>
        <strain evidence="4">ATCC 35273 / DSM 5150 / MD-1</strain>
    </source>
</reference>
<dbReference type="KEGG" id="hhl:Halha_1910"/>
<dbReference type="PROSITE" id="PS51782">
    <property type="entry name" value="LYSM"/>
    <property type="match status" value="1"/>
</dbReference>
<sequence>MKKIKFWLVLSLVLGLLVGNTISINAQNYRQQDQNQNLLCIIKYGDSLWKISQRYDINLEKIIQANPQIEDPNLIYPGDRIYETKGQRQRKEQKQPEKERQQQPTSLKAMEKKIVALVNQERQKQGLKPYQHNPKLSKVARTKAQDMVKNNYFSHTSPTYGSPFEMLSQFNVSYRTAGENIAQGQRTAQQVMNAWMNSPGHRRNILNQRFTQIGVGLAKDEDGTPYWVQMFIKP</sequence>
<protein>
    <submittedName>
        <fullName evidence="3">Uncharacterized protein, YkwD family</fullName>
    </submittedName>
</protein>
<organism evidence="3 4">
    <name type="scientific">Halobacteroides halobius (strain ATCC 35273 / DSM 5150 / MD-1)</name>
    <dbReference type="NCBI Taxonomy" id="748449"/>
    <lineage>
        <taxon>Bacteria</taxon>
        <taxon>Bacillati</taxon>
        <taxon>Bacillota</taxon>
        <taxon>Clostridia</taxon>
        <taxon>Halanaerobiales</taxon>
        <taxon>Halobacteroidaceae</taxon>
        <taxon>Halobacteroides</taxon>
    </lineage>
</organism>